<protein>
    <submittedName>
        <fullName evidence="2">Uncharacterized protein</fullName>
    </submittedName>
</protein>
<accession>A0A834WR98</accession>
<comment type="caution">
    <text evidence="2">The sequence shown here is derived from an EMBL/GenBank/DDBJ whole genome shotgun (WGS) entry which is preliminary data.</text>
</comment>
<evidence type="ECO:0000313" key="2">
    <source>
        <dbReference type="EMBL" id="KAF7831138.1"/>
    </source>
</evidence>
<proteinExistence type="predicted"/>
<gene>
    <name evidence="2" type="ORF">G2W53_013471</name>
</gene>
<keyword evidence="3" id="KW-1185">Reference proteome</keyword>
<name>A0A834WR98_9FABA</name>
<reference evidence="2" key="1">
    <citation type="submission" date="2020-09" db="EMBL/GenBank/DDBJ databases">
        <title>Genome-Enabled Discovery of Anthraquinone Biosynthesis in Senna tora.</title>
        <authorList>
            <person name="Kang S.-H."/>
            <person name="Pandey R.P."/>
            <person name="Lee C.-M."/>
            <person name="Sim J.-S."/>
            <person name="Jeong J.-T."/>
            <person name="Choi B.-S."/>
            <person name="Jung M."/>
            <person name="Ginzburg D."/>
            <person name="Zhao K."/>
            <person name="Won S.Y."/>
            <person name="Oh T.-J."/>
            <person name="Yu Y."/>
            <person name="Kim N.-H."/>
            <person name="Lee O.R."/>
            <person name="Lee T.-H."/>
            <person name="Bashyal P."/>
            <person name="Kim T.-S."/>
            <person name="Lee W.-H."/>
            <person name="Kawkins C."/>
            <person name="Kim C.-K."/>
            <person name="Kim J.S."/>
            <person name="Ahn B.O."/>
            <person name="Rhee S.Y."/>
            <person name="Sohng J.K."/>
        </authorList>
    </citation>
    <scope>NUCLEOTIDE SEQUENCE</scope>
    <source>
        <tissue evidence="2">Leaf</tissue>
    </source>
</reference>
<dbReference type="EMBL" id="JAAIUW010000005">
    <property type="protein sequence ID" value="KAF7831138.1"/>
    <property type="molecule type" value="Genomic_DNA"/>
</dbReference>
<sequence length="31" mass="3270">MEVKEEAGEGMPSQSLTGSFDRGVLVGENQS</sequence>
<evidence type="ECO:0000256" key="1">
    <source>
        <dbReference type="SAM" id="MobiDB-lite"/>
    </source>
</evidence>
<dbReference type="AlphaFoldDB" id="A0A834WR98"/>
<evidence type="ECO:0000313" key="3">
    <source>
        <dbReference type="Proteomes" id="UP000634136"/>
    </source>
</evidence>
<dbReference type="Proteomes" id="UP000634136">
    <property type="component" value="Unassembled WGS sequence"/>
</dbReference>
<feature type="region of interest" description="Disordered" evidence="1">
    <location>
        <begin position="1"/>
        <end position="31"/>
    </location>
</feature>
<organism evidence="2 3">
    <name type="scientific">Senna tora</name>
    <dbReference type="NCBI Taxonomy" id="362788"/>
    <lineage>
        <taxon>Eukaryota</taxon>
        <taxon>Viridiplantae</taxon>
        <taxon>Streptophyta</taxon>
        <taxon>Embryophyta</taxon>
        <taxon>Tracheophyta</taxon>
        <taxon>Spermatophyta</taxon>
        <taxon>Magnoliopsida</taxon>
        <taxon>eudicotyledons</taxon>
        <taxon>Gunneridae</taxon>
        <taxon>Pentapetalae</taxon>
        <taxon>rosids</taxon>
        <taxon>fabids</taxon>
        <taxon>Fabales</taxon>
        <taxon>Fabaceae</taxon>
        <taxon>Caesalpinioideae</taxon>
        <taxon>Cassia clade</taxon>
        <taxon>Senna</taxon>
    </lineage>
</organism>